<dbReference type="KEGG" id="pmb:A9601_13921"/>
<evidence type="ECO:0000259" key="2">
    <source>
        <dbReference type="Pfam" id="PF00534"/>
    </source>
</evidence>
<dbReference type="GO" id="GO:0016757">
    <property type="term" value="F:glycosyltransferase activity"/>
    <property type="evidence" value="ECO:0007669"/>
    <property type="project" value="InterPro"/>
</dbReference>
<dbReference type="InterPro" id="IPR001296">
    <property type="entry name" value="Glyco_trans_1"/>
</dbReference>
<sequence>MRYAEEPHTGLTRFTVNIFKNLIKNSSKNYFYYLLLPPKECSKHFIDDFPSDLKNFKKIFWRQKRGLKWKIPFVLFDLDILLLVKEIKPNLFISPYIDPPFIPFVKVIATIHDLIFIEVKDYFQHLSLLKRLVAYFRILITILICDNLLVVSSATKKKLINRFNWIPNSFKSKIKNASIISNGIDLLSLDKKKYVEIKELINKDFFLYVGDRRPHKNIIYLIKLVKAINKKFSKNTILILAGSNKYKNLKLNKLITKNNSLVHEIVNPSDLTLDFLYRNCKSFFLISKEEGFGIPVIEAASRGAKIVISNIPALREISPKHSCIINLREITEDVNKISCYLKNDLRPNSKEVIKKWSWQNSSKNLFELIKIVLES</sequence>
<dbReference type="HOGENOM" id="CLU_009583_27_5_3"/>
<evidence type="ECO:0000313" key="3">
    <source>
        <dbReference type="EMBL" id="ABM70676.1"/>
    </source>
</evidence>
<dbReference type="PANTHER" id="PTHR46401:SF2">
    <property type="entry name" value="GLYCOSYLTRANSFERASE WBBK-RELATED"/>
    <property type="match status" value="1"/>
</dbReference>
<dbReference type="CDD" id="cd03809">
    <property type="entry name" value="GT4_MtfB-like"/>
    <property type="match status" value="1"/>
</dbReference>
<dbReference type="eggNOG" id="COG0438">
    <property type="taxonomic scope" value="Bacteria"/>
</dbReference>
<dbReference type="SUPFAM" id="SSF53756">
    <property type="entry name" value="UDP-Glycosyltransferase/glycogen phosphorylase"/>
    <property type="match status" value="1"/>
</dbReference>
<dbReference type="Gene3D" id="3.40.50.2000">
    <property type="entry name" value="Glycogen Phosphorylase B"/>
    <property type="match status" value="2"/>
</dbReference>
<dbReference type="CAZy" id="GT4">
    <property type="family name" value="Glycosyltransferase Family 4"/>
</dbReference>
<reference evidence="3 4" key="1">
    <citation type="journal article" date="2007" name="PLoS Genet.">
        <title>Patterns and implications of gene gain and loss in the evolution of Prochlorococcus.</title>
        <authorList>
            <person name="Kettler G.C."/>
            <person name="Martiny A.C."/>
            <person name="Huang K."/>
            <person name="Zucker J."/>
            <person name="Coleman M.L."/>
            <person name="Rodrigue S."/>
            <person name="Chen F."/>
            <person name="Lapidus A."/>
            <person name="Ferriera S."/>
            <person name="Johnson J."/>
            <person name="Steglich C."/>
            <person name="Church G.M."/>
            <person name="Richardson P."/>
            <person name="Chisholm S.W."/>
        </authorList>
    </citation>
    <scope>NUCLEOTIDE SEQUENCE [LARGE SCALE GENOMIC DNA]</scope>
    <source>
        <strain evidence="3 4">AS9601</strain>
    </source>
</reference>
<feature type="domain" description="Glycosyl transferase family 1" evidence="2">
    <location>
        <begin position="202"/>
        <end position="318"/>
    </location>
</feature>
<proteinExistence type="predicted"/>
<name>A2BSB5_PROMS</name>
<accession>A2BSB5</accession>
<keyword evidence="1 3" id="KW-0808">Transferase</keyword>
<dbReference type="STRING" id="146891.A9601_13921"/>
<organism evidence="3 4">
    <name type="scientific">Prochlorococcus marinus (strain AS9601)</name>
    <dbReference type="NCBI Taxonomy" id="146891"/>
    <lineage>
        <taxon>Bacteria</taxon>
        <taxon>Bacillati</taxon>
        <taxon>Cyanobacteriota</taxon>
        <taxon>Cyanophyceae</taxon>
        <taxon>Synechococcales</taxon>
        <taxon>Prochlorococcaceae</taxon>
        <taxon>Prochlorococcus</taxon>
    </lineage>
</organism>
<dbReference type="Proteomes" id="UP000002590">
    <property type="component" value="Chromosome"/>
</dbReference>
<evidence type="ECO:0000313" key="4">
    <source>
        <dbReference type="Proteomes" id="UP000002590"/>
    </source>
</evidence>
<evidence type="ECO:0000256" key="1">
    <source>
        <dbReference type="ARBA" id="ARBA00022679"/>
    </source>
</evidence>
<protein>
    <submittedName>
        <fullName evidence="3">Putative glycosyl transferase, group 1</fullName>
    </submittedName>
</protein>
<dbReference type="AlphaFoldDB" id="A2BSB5"/>
<gene>
    <name evidence="3" type="ordered locus">A9601_13921</name>
</gene>
<dbReference type="PANTHER" id="PTHR46401">
    <property type="entry name" value="GLYCOSYLTRANSFERASE WBBK-RELATED"/>
    <property type="match status" value="1"/>
</dbReference>
<dbReference type="EMBL" id="CP000551">
    <property type="protein sequence ID" value="ABM70676.1"/>
    <property type="molecule type" value="Genomic_DNA"/>
</dbReference>
<dbReference type="Pfam" id="PF00534">
    <property type="entry name" value="Glycos_transf_1"/>
    <property type="match status" value="1"/>
</dbReference>